<dbReference type="OrthoDB" id="6273859at2759"/>
<dbReference type="EMBL" id="CAJPWZ010002098">
    <property type="protein sequence ID" value="CAG2230732.1"/>
    <property type="molecule type" value="Genomic_DNA"/>
</dbReference>
<organism evidence="1 2">
    <name type="scientific">Mytilus edulis</name>
    <name type="common">Blue mussel</name>
    <dbReference type="NCBI Taxonomy" id="6550"/>
    <lineage>
        <taxon>Eukaryota</taxon>
        <taxon>Metazoa</taxon>
        <taxon>Spiralia</taxon>
        <taxon>Lophotrochozoa</taxon>
        <taxon>Mollusca</taxon>
        <taxon>Bivalvia</taxon>
        <taxon>Autobranchia</taxon>
        <taxon>Pteriomorphia</taxon>
        <taxon>Mytilida</taxon>
        <taxon>Mytiloidea</taxon>
        <taxon>Mytilidae</taxon>
        <taxon>Mytilinae</taxon>
        <taxon>Mytilus</taxon>
    </lineage>
</organism>
<evidence type="ECO:0000313" key="1">
    <source>
        <dbReference type="EMBL" id="CAG2230732.1"/>
    </source>
</evidence>
<dbReference type="InterPro" id="IPR036383">
    <property type="entry name" value="TSP1_rpt_sf"/>
</dbReference>
<keyword evidence="2" id="KW-1185">Reference proteome</keyword>
<name>A0A8S3TKB5_MYTED</name>
<dbReference type="PROSITE" id="PS50092">
    <property type="entry name" value="TSP1"/>
    <property type="match status" value="1"/>
</dbReference>
<dbReference type="AlphaFoldDB" id="A0A8S3TKB5"/>
<accession>A0A8S3TKB5</accession>
<dbReference type="Gene3D" id="2.60.120.740">
    <property type="match status" value="1"/>
</dbReference>
<dbReference type="SMART" id="SM00209">
    <property type="entry name" value="TSP1"/>
    <property type="match status" value="1"/>
</dbReference>
<dbReference type="Gene3D" id="2.20.100.10">
    <property type="entry name" value="Thrombospondin type-1 (TSP1) repeat"/>
    <property type="match status" value="1"/>
</dbReference>
<dbReference type="InterPro" id="IPR000884">
    <property type="entry name" value="TSP1_rpt"/>
</dbReference>
<dbReference type="Proteomes" id="UP000683360">
    <property type="component" value="Unassembled WGS sequence"/>
</dbReference>
<gene>
    <name evidence="1" type="ORF">MEDL_43533</name>
</gene>
<evidence type="ECO:0000313" key="2">
    <source>
        <dbReference type="Proteomes" id="UP000683360"/>
    </source>
</evidence>
<reference evidence="1" key="1">
    <citation type="submission" date="2021-03" db="EMBL/GenBank/DDBJ databases">
        <authorList>
            <person name="Bekaert M."/>
        </authorList>
    </citation>
    <scope>NUCLEOTIDE SEQUENCE</scope>
</reference>
<comment type="caution">
    <text evidence="1">The sequence shown here is derived from an EMBL/GenBank/DDBJ whole genome shotgun (WGS) entry which is preliminary data.</text>
</comment>
<dbReference type="InterPro" id="IPR043159">
    <property type="entry name" value="Lectin_gal-bd_sf"/>
</dbReference>
<dbReference type="Pfam" id="PF19030">
    <property type="entry name" value="TSP1_ADAMTS"/>
    <property type="match status" value="1"/>
</dbReference>
<dbReference type="SUPFAM" id="SSF82895">
    <property type="entry name" value="TSP-1 type 1 repeat"/>
    <property type="match status" value="1"/>
</dbReference>
<sequence>MRNILSAPCLLPIPILDGGYILSSHKSGSTKAQEPAGSCDIPRRNCSSYDFHPSAHRLAPSHYYYTNKKEGDTVSLSCNSEKVSYTSYSGFAAPSDPYIVVDDILFTYDSCSHTNNHGIKNKCDNQTACNFVVTNTLVGSSCGNGGVGGLKIQYHCVREGAWTTWSDYGSCTRTCGGGYQTSTRTCTNPSRNYFGSDSTCRDNRDYKQRRCNTGTCPSM</sequence>
<proteinExistence type="predicted"/>
<protein>
    <submittedName>
        <fullName evidence="1">Uncharacterized protein</fullName>
    </submittedName>
</protein>